<feature type="region of interest" description="Disordered" evidence="2">
    <location>
        <begin position="83"/>
        <end position="230"/>
    </location>
</feature>
<dbReference type="InterPro" id="IPR008993">
    <property type="entry name" value="TIMP-like_OB-fold"/>
</dbReference>
<keyword evidence="3" id="KW-0732">Signal</keyword>
<feature type="domain" description="NTR" evidence="4">
    <location>
        <begin position="259"/>
        <end position="406"/>
    </location>
</feature>
<dbReference type="PANTHER" id="PTHR35967">
    <property type="entry name" value="UPF0450 PROTEIN C17ORF58"/>
    <property type="match status" value="1"/>
</dbReference>
<proteinExistence type="predicted"/>
<dbReference type="AlphaFoldDB" id="A0A9N7ZBT2"/>
<feature type="compositionally biased region" description="Basic residues" evidence="2">
    <location>
        <begin position="95"/>
        <end position="104"/>
    </location>
</feature>
<comment type="caution">
    <text evidence="5">The sequence shown here is derived from an EMBL/GenBank/DDBJ whole genome shotgun (WGS) entry which is preliminary data.</text>
</comment>
<dbReference type="Proteomes" id="UP001153269">
    <property type="component" value="Unassembled WGS sequence"/>
</dbReference>
<feature type="chain" id="PRO_5040152014" description="NTR domain-containing protein" evidence="3">
    <location>
        <begin position="19"/>
        <end position="505"/>
    </location>
</feature>
<feature type="compositionally biased region" description="Basic and acidic residues" evidence="2">
    <location>
        <begin position="193"/>
        <end position="209"/>
    </location>
</feature>
<feature type="compositionally biased region" description="Basic and acidic residues" evidence="2">
    <location>
        <begin position="105"/>
        <end position="120"/>
    </location>
</feature>
<evidence type="ECO:0000256" key="3">
    <source>
        <dbReference type="SAM" id="SignalP"/>
    </source>
</evidence>
<gene>
    <name evidence="5" type="ORF">PLEPLA_LOCUS46021</name>
</gene>
<feature type="compositionally biased region" description="Polar residues" evidence="2">
    <location>
        <begin position="144"/>
        <end position="161"/>
    </location>
</feature>
<dbReference type="PANTHER" id="PTHR35967:SF1">
    <property type="entry name" value="UPF0450 PROTEIN C17ORF58"/>
    <property type="match status" value="1"/>
</dbReference>
<evidence type="ECO:0000256" key="2">
    <source>
        <dbReference type="SAM" id="MobiDB-lite"/>
    </source>
</evidence>
<evidence type="ECO:0000313" key="5">
    <source>
        <dbReference type="EMBL" id="CAB1458191.1"/>
    </source>
</evidence>
<keyword evidence="1" id="KW-1015">Disulfide bond</keyword>
<accession>A0A9N7ZBT2</accession>
<feature type="region of interest" description="Disordered" evidence="2">
    <location>
        <begin position="469"/>
        <end position="505"/>
    </location>
</feature>
<dbReference type="Gene3D" id="2.40.50.120">
    <property type="match status" value="1"/>
</dbReference>
<feature type="compositionally biased region" description="Polar residues" evidence="2">
    <location>
        <begin position="213"/>
        <end position="228"/>
    </location>
</feature>
<dbReference type="InterPro" id="IPR001134">
    <property type="entry name" value="Netrin_domain"/>
</dbReference>
<evidence type="ECO:0000313" key="6">
    <source>
        <dbReference type="Proteomes" id="UP001153269"/>
    </source>
</evidence>
<evidence type="ECO:0000256" key="1">
    <source>
        <dbReference type="ARBA" id="ARBA00023157"/>
    </source>
</evidence>
<dbReference type="EMBL" id="CADEAL010004376">
    <property type="protein sequence ID" value="CAB1458191.1"/>
    <property type="molecule type" value="Genomic_DNA"/>
</dbReference>
<dbReference type="PROSITE" id="PS50189">
    <property type="entry name" value="NTR"/>
    <property type="match status" value="1"/>
</dbReference>
<reference evidence="5" key="1">
    <citation type="submission" date="2020-03" db="EMBL/GenBank/DDBJ databases">
        <authorList>
            <person name="Weist P."/>
        </authorList>
    </citation>
    <scope>NUCLEOTIDE SEQUENCE</scope>
</reference>
<protein>
    <recommendedName>
        <fullName evidence="4">NTR domain-containing protein</fullName>
    </recommendedName>
</protein>
<feature type="signal peptide" evidence="3">
    <location>
        <begin position="1"/>
        <end position="18"/>
    </location>
</feature>
<feature type="region of interest" description="Disordered" evidence="2">
    <location>
        <begin position="391"/>
        <end position="422"/>
    </location>
</feature>
<evidence type="ECO:0000259" key="4">
    <source>
        <dbReference type="PROSITE" id="PS50189"/>
    </source>
</evidence>
<keyword evidence="6" id="KW-1185">Reference proteome</keyword>
<dbReference type="SUPFAM" id="SSF50242">
    <property type="entry name" value="TIMP-like"/>
    <property type="match status" value="1"/>
</dbReference>
<name>A0A9N7ZBT2_PLEPL</name>
<organism evidence="5 6">
    <name type="scientific">Pleuronectes platessa</name>
    <name type="common">European plaice</name>
    <dbReference type="NCBI Taxonomy" id="8262"/>
    <lineage>
        <taxon>Eukaryota</taxon>
        <taxon>Metazoa</taxon>
        <taxon>Chordata</taxon>
        <taxon>Craniata</taxon>
        <taxon>Vertebrata</taxon>
        <taxon>Euteleostomi</taxon>
        <taxon>Actinopterygii</taxon>
        <taxon>Neopterygii</taxon>
        <taxon>Teleostei</taxon>
        <taxon>Neoteleostei</taxon>
        <taxon>Acanthomorphata</taxon>
        <taxon>Carangaria</taxon>
        <taxon>Pleuronectiformes</taxon>
        <taxon>Pleuronectoidei</taxon>
        <taxon>Pleuronectidae</taxon>
        <taxon>Pleuronectes</taxon>
    </lineage>
</organism>
<sequence length="505" mass="56198">MTGTILFLLFLGIPLYHTEEHTVNELYTLIEKGQSSFVDPALSNQSRLLVKESSLPINELLEKNSKTVESKFALHPLPPAVWPKHSDMAPIPRHQSPHNKSKKGPKNDRLLEHNSEKARSEVAGLLPKPPQTGATAAAAAAANRTVQKSSQDALSHISPPQHSEPEGHPNSRPRGPPLHTQPQAQPQQPAPSPRRDHPNRRLDPEENRPGKSSLYQSGISAAARNNSRPPVVFNRRSSSLLYQFDILRRESDFTHDAFCMSECRKEKDEKEYYCYSEFAVNGIVHDIESLRKGISLITLMVSSDGFYKMSRLYVSPDSFFFKVRLLVLDTFKCSKPCPDIKLGTRYIVMGQIYHRRRHLPSDLLNLLGGKLKPGDGLLRSNNYIKRFNKRRHQKALEATRTRKRGRPGTLEDEAGRAEASFSPPLSACQLESVSSQARRSLYLGSALEGTDAGGQETGARSTSWLLSQREDIPHPGGCKVGGARSDHVQPLDSFSGFEQRVGKGG</sequence>